<dbReference type="AlphaFoldDB" id="A0A1B6NYQ5"/>
<evidence type="ECO:0000313" key="1">
    <source>
        <dbReference type="EMBL" id="KTF08232.1"/>
    </source>
</evidence>
<dbReference type="InterPro" id="IPR033788">
    <property type="entry name" value="VbhA-like"/>
</dbReference>
<evidence type="ECO:0008006" key="2">
    <source>
        <dbReference type="Google" id="ProtNLM"/>
    </source>
</evidence>
<name>A0A1B6NYQ5_9ZZZZ</name>
<organism evidence="1">
    <name type="scientific">marine sediment metagenome</name>
    <dbReference type="NCBI Taxonomy" id="412755"/>
    <lineage>
        <taxon>unclassified sequences</taxon>
        <taxon>metagenomes</taxon>
        <taxon>ecological metagenomes</taxon>
    </lineage>
</organism>
<proteinExistence type="predicted"/>
<comment type="caution">
    <text evidence="1">The sequence shown here is derived from an EMBL/GenBank/DDBJ whole genome shotgun (WGS) entry which is preliminary data.</text>
</comment>
<accession>A0A1B6NYQ5</accession>
<sequence length="82" mass="9431">MEDSKFEASITDDRPILVSKQEIEKRRRINFDTLGSFAVDNIPINPDTQHIFQDFEEGKIATSKEVKALLHAHYTKIALEDN</sequence>
<reference evidence="1" key="1">
    <citation type="submission" date="2013-11" db="EMBL/GenBank/DDBJ databases">
        <title>Microbial diversity, functional groups and degradation webs in Northern and Southern Mediterranean and Red Sea marine crude oil polluted sites.</title>
        <authorList>
            <person name="Daffonchio D."/>
            <person name="Mapelli F."/>
            <person name="Ferrer M."/>
            <person name="Richter M."/>
            <person name="Cherif A."/>
            <person name="Malkawi H.I."/>
            <person name="Yakimov M.M."/>
            <person name="Abdel-Fattah Y.R."/>
            <person name="Blaghen M."/>
            <person name="Golyshin P.N."/>
            <person name="Kalogerakis N."/>
            <person name="Boon N."/>
            <person name="Magagnini M."/>
            <person name="Fava F."/>
        </authorList>
    </citation>
    <scope>NUCLEOTIDE SEQUENCE</scope>
</reference>
<dbReference type="CDD" id="cd11586">
    <property type="entry name" value="VbhA_like"/>
    <property type="match status" value="1"/>
</dbReference>
<gene>
    <name evidence="1" type="ORF">MGSAQ_000273</name>
</gene>
<dbReference type="EMBL" id="AYSL01000078">
    <property type="protein sequence ID" value="KTF08232.1"/>
    <property type="molecule type" value="Genomic_DNA"/>
</dbReference>
<protein>
    <recommendedName>
        <fullName evidence="2">Antitoxin VbhA domain-containing protein</fullName>
    </recommendedName>
</protein>